<dbReference type="KEGG" id="lnu:N7U66_12215"/>
<evidence type="ECO:0000259" key="1">
    <source>
        <dbReference type="Pfam" id="PF12728"/>
    </source>
</evidence>
<feature type="domain" description="Helix-turn-helix" evidence="1">
    <location>
        <begin position="50"/>
        <end position="90"/>
    </location>
</feature>
<dbReference type="RefSeq" id="WP_267675515.1">
    <property type="nucleotide sequence ID" value="NZ_CP113088.1"/>
</dbReference>
<dbReference type="InterPro" id="IPR009061">
    <property type="entry name" value="DNA-bd_dom_put_sf"/>
</dbReference>
<dbReference type="Proteomes" id="UP001164705">
    <property type="component" value="Chromosome"/>
</dbReference>
<proteinExistence type="predicted"/>
<evidence type="ECO:0000313" key="2">
    <source>
        <dbReference type="EMBL" id="WAC00968.1"/>
    </source>
</evidence>
<sequence>MAKIELNTFEFSDFEKAFDNAFNKAIKRAVENKLFPPKIGDIDLFSRSNTAKKLCISLPTLHDWTLEGIIKAYRIGSRVLYKKQDIEDALTLINPKVRREELSC</sequence>
<name>A0A9E8MT64_9FLAO</name>
<organism evidence="2 3">
    <name type="scientific">Lacinutrix neustonica</name>
    <dbReference type="NCBI Taxonomy" id="2980107"/>
    <lineage>
        <taxon>Bacteria</taxon>
        <taxon>Pseudomonadati</taxon>
        <taxon>Bacteroidota</taxon>
        <taxon>Flavobacteriia</taxon>
        <taxon>Flavobacteriales</taxon>
        <taxon>Flavobacteriaceae</taxon>
        <taxon>Lacinutrix</taxon>
    </lineage>
</organism>
<dbReference type="AlphaFoldDB" id="A0A9E8MT64"/>
<dbReference type="EMBL" id="CP113088">
    <property type="protein sequence ID" value="WAC00968.1"/>
    <property type="molecule type" value="Genomic_DNA"/>
</dbReference>
<dbReference type="Pfam" id="PF12728">
    <property type="entry name" value="HTH_17"/>
    <property type="match status" value="1"/>
</dbReference>
<dbReference type="SUPFAM" id="SSF46955">
    <property type="entry name" value="Putative DNA-binding domain"/>
    <property type="match status" value="1"/>
</dbReference>
<reference evidence="2" key="1">
    <citation type="submission" date="2022-11" db="EMBL/GenBank/DDBJ databases">
        <title>Lacinutrix neustonica HL-RS19T sp. nov., isolated from the surface microlayer sample of brackish Lake Shihwa.</title>
        <authorList>
            <person name="Choi J.Y."/>
            <person name="Hwang C.Y."/>
        </authorList>
    </citation>
    <scope>NUCLEOTIDE SEQUENCE</scope>
    <source>
        <strain evidence="2">HL-RS19</strain>
    </source>
</reference>
<evidence type="ECO:0000313" key="3">
    <source>
        <dbReference type="Proteomes" id="UP001164705"/>
    </source>
</evidence>
<gene>
    <name evidence="2" type="ORF">N7U66_12215</name>
</gene>
<keyword evidence="3" id="KW-1185">Reference proteome</keyword>
<dbReference type="InterPro" id="IPR041657">
    <property type="entry name" value="HTH_17"/>
</dbReference>
<protein>
    <submittedName>
        <fullName evidence="2">Helix-turn-helix domain-containing protein</fullName>
    </submittedName>
</protein>
<accession>A0A9E8MT64</accession>